<reference evidence="1" key="2">
    <citation type="submission" date="2022-12" db="EMBL/GenBank/DDBJ databases">
        <authorList>
            <person name="Kardos G."/>
            <person name="Sarkozi R."/>
            <person name="Laczko L."/>
            <person name="Marton S."/>
            <person name="Makrai L."/>
            <person name="Banyai K."/>
            <person name="Fodor L."/>
        </authorList>
    </citation>
    <scope>NUCLEOTIDE SEQUENCE</scope>
    <source>
        <strain evidence="1">84/14</strain>
    </source>
</reference>
<gene>
    <name evidence="1" type="ORF">OYG11_11450</name>
</gene>
<organism evidence="1 2">
    <name type="scientific">Actinobacillus pleuropneumoniae</name>
    <name type="common">Haemophilus pleuropneumoniae</name>
    <dbReference type="NCBI Taxonomy" id="715"/>
    <lineage>
        <taxon>Bacteria</taxon>
        <taxon>Pseudomonadati</taxon>
        <taxon>Pseudomonadota</taxon>
        <taxon>Gammaproteobacteria</taxon>
        <taxon>Pasteurellales</taxon>
        <taxon>Pasteurellaceae</taxon>
        <taxon>Actinobacillus</taxon>
    </lineage>
</organism>
<evidence type="ECO:0000313" key="1">
    <source>
        <dbReference type="EMBL" id="MCY6524817.1"/>
    </source>
</evidence>
<evidence type="ECO:0000313" key="2">
    <source>
        <dbReference type="Proteomes" id="UP001077788"/>
    </source>
</evidence>
<comment type="caution">
    <text evidence="1">The sequence shown here is derived from an EMBL/GenBank/DDBJ whole genome shotgun (WGS) entry which is preliminary data.</text>
</comment>
<dbReference type="Proteomes" id="UP001077788">
    <property type="component" value="Unassembled WGS sequence"/>
</dbReference>
<feature type="non-terminal residue" evidence="1">
    <location>
        <position position="84"/>
    </location>
</feature>
<dbReference type="RefSeq" id="WP_267991929.1">
    <property type="nucleotide sequence ID" value="NZ_JAPQFC010000312.1"/>
</dbReference>
<accession>A0A9Q4DKA1</accession>
<dbReference type="AlphaFoldDB" id="A0A9Q4DKA1"/>
<name>A0A9Q4DKA1_ACTPL</name>
<protein>
    <submittedName>
        <fullName evidence="1">Uncharacterized protein</fullName>
    </submittedName>
</protein>
<sequence>DKVIDPNVLISLEQSLHGQVIQSIHEKQEEIFVQVSEKYSFNNSVINDNLISMSYEDDQQFFQILEDQGIKDYHSGFSCFKMLF</sequence>
<dbReference type="EMBL" id="JAPQFC010000312">
    <property type="protein sequence ID" value="MCY6524817.1"/>
    <property type="molecule type" value="Genomic_DNA"/>
</dbReference>
<reference evidence="1" key="1">
    <citation type="journal article" date="2021" name="Vet Sci">
        <title>O-Serogroups and Pathovirotypes of Escherichia coli Isolated from Post-Weaning Piglets Showing Diarrhoea and/or Oedema in South Korea.</title>
        <authorList>
            <person name="Byun J.W."/>
            <person name="Moon B.Y."/>
            <person name="Do K.H."/>
            <person name="Lee K."/>
            <person name="Lee H.Y."/>
            <person name="Kim W.I."/>
            <person name="So B."/>
            <person name="Lee W.K."/>
        </authorList>
    </citation>
    <scope>NUCLEOTIDE SEQUENCE</scope>
    <source>
        <strain evidence="1">84/14</strain>
    </source>
</reference>
<feature type="non-terminal residue" evidence="1">
    <location>
        <position position="1"/>
    </location>
</feature>
<proteinExistence type="predicted"/>